<comment type="similarity">
    <text evidence="9">In the N-terminal section; belongs to the UvrB family.</text>
</comment>
<dbReference type="InterPro" id="IPR036101">
    <property type="entry name" value="CarD-like/TRCF_RID_sf"/>
</dbReference>
<feature type="domain" description="Helicase ATP-binding" evidence="10">
    <location>
        <begin position="608"/>
        <end position="769"/>
    </location>
</feature>
<evidence type="ECO:0000313" key="12">
    <source>
        <dbReference type="EMBL" id="SJZ45060.1"/>
    </source>
</evidence>
<dbReference type="SUPFAM" id="SSF141259">
    <property type="entry name" value="CarD-like"/>
    <property type="match status" value="1"/>
</dbReference>
<comment type="similarity">
    <text evidence="9">In the C-terminal section; belongs to the helicase family. RecG subfamily.</text>
</comment>
<dbReference type="Pfam" id="PF02559">
    <property type="entry name" value="CarD_TRCF_RID"/>
    <property type="match status" value="1"/>
</dbReference>
<keyword evidence="1 9" id="KW-0963">Cytoplasm</keyword>
<dbReference type="InterPro" id="IPR001650">
    <property type="entry name" value="Helicase_C-like"/>
</dbReference>
<keyword evidence="7 9" id="KW-0238">DNA-binding</keyword>
<dbReference type="PANTHER" id="PTHR47964">
    <property type="entry name" value="ATP-DEPENDENT DNA HELICASE HOMOLOG RECG, CHLOROPLASTIC"/>
    <property type="match status" value="1"/>
</dbReference>
<evidence type="ECO:0000256" key="9">
    <source>
        <dbReference type="HAMAP-Rule" id="MF_00969"/>
    </source>
</evidence>
<dbReference type="NCBIfam" id="TIGR00580">
    <property type="entry name" value="mfd"/>
    <property type="match status" value="1"/>
</dbReference>
<dbReference type="PANTHER" id="PTHR47964:SF1">
    <property type="entry name" value="ATP-DEPENDENT DNA HELICASE HOMOLOG RECG, CHLOROPLASTIC"/>
    <property type="match status" value="1"/>
</dbReference>
<reference evidence="13" key="1">
    <citation type="submission" date="2017-02" db="EMBL/GenBank/DDBJ databases">
        <authorList>
            <person name="Varghese N."/>
            <person name="Submissions S."/>
        </authorList>
    </citation>
    <scope>NUCLEOTIDE SEQUENCE [LARGE SCALE GENOMIC DNA]</scope>
    <source>
        <strain evidence="13">ATCC 25662</strain>
    </source>
</reference>
<dbReference type="Gene3D" id="3.30.2060.10">
    <property type="entry name" value="Penicillin-binding protein 1b domain"/>
    <property type="match status" value="1"/>
</dbReference>
<feature type="domain" description="Helicase C-terminal" evidence="11">
    <location>
        <begin position="790"/>
        <end position="944"/>
    </location>
</feature>
<name>A0A1T4KRS3_9FIRM</name>
<evidence type="ECO:0000256" key="3">
    <source>
        <dbReference type="ARBA" id="ARBA00022763"/>
    </source>
</evidence>
<organism evidence="12 13">
    <name type="scientific">Anaerorhabdus furcosa</name>
    <dbReference type="NCBI Taxonomy" id="118967"/>
    <lineage>
        <taxon>Bacteria</taxon>
        <taxon>Bacillati</taxon>
        <taxon>Bacillota</taxon>
        <taxon>Erysipelotrichia</taxon>
        <taxon>Erysipelotrichales</taxon>
        <taxon>Erysipelotrichaceae</taxon>
        <taxon>Anaerorhabdus</taxon>
    </lineage>
</organism>
<dbReference type="Gene3D" id="3.40.50.300">
    <property type="entry name" value="P-loop containing nucleotide triphosphate hydrolases"/>
    <property type="match status" value="2"/>
</dbReference>
<dbReference type="SUPFAM" id="SSF52540">
    <property type="entry name" value="P-loop containing nucleoside triphosphate hydrolases"/>
    <property type="match status" value="3"/>
</dbReference>
<evidence type="ECO:0000256" key="5">
    <source>
        <dbReference type="ARBA" id="ARBA00022806"/>
    </source>
</evidence>
<dbReference type="Gene3D" id="2.40.10.170">
    <property type="match status" value="1"/>
</dbReference>
<dbReference type="Pfam" id="PF00271">
    <property type="entry name" value="Helicase_C"/>
    <property type="match status" value="1"/>
</dbReference>
<dbReference type="PROSITE" id="PS51192">
    <property type="entry name" value="HELICASE_ATP_BIND_1"/>
    <property type="match status" value="1"/>
</dbReference>
<dbReference type="SMART" id="SM00490">
    <property type="entry name" value="HELICc"/>
    <property type="match status" value="1"/>
</dbReference>
<evidence type="ECO:0000259" key="10">
    <source>
        <dbReference type="PROSITE" id="PS51192"/>
    </source>
</evidence>
<dbReference type="PROSITE" id="PS51194">
    <property type="entry name" value="HELICASE_CTER"/>
    <property type="match status" value="1"/>
</dbReference>
<evidence type="ECO:0000256" key="6">
    <source>
        <dbReference type="ARBA" id="ARBA00022840"/>
    </source>
</evidence>
<evidence type="ECO:0000256" key="2">
    <source>
        <dbReference type="ARBA" id="ARBA00022741"/>
    </source>
</evidence>
<dbReference type="InterPro" id="IPR011545">
    <property type="entry name" value="DEAD/DEAH_box_helicase_dom"/>
</dbReference>
<dbReference type="GO" id="GO:0003678">
    <property type="term" value="F:DNA helicase activity"/>
    <property type="evidence" value="ECO:0007669"/>
    <property type="project" value="TreeGrafter"/>
</dbReference>
<dbReference type="InterPro" id="IPR014001">
    <property type="entry name" value="Helicase_ATP-bd"/>
</dbReference>
<dbReference type="SMART" id="SM01058">
    <property type="entry name" value="CarD_TRCF"/>
    <property type="match status" value="1"/>
</dbReference>
<keyword evidence="8 9" id="KW-0234">DNA repair</keyword>
<dbReference type="InterPro" id="IPR041471">
    <property type="entry name" value="UvrB_inter"/>
</dbReference>
<dbReference type="OrthoDB" id="9804325at2"/>
<dbReference type="InterPro" id="IPR047112">
    <property type="entry name" value="RecG/Mfd"/>
</dbReference>
<evidence type="ECO:0000259" key="11">
    <source>
        <dbReference type="PROSITE" id="PS51194"/>
    </source>
</evidence>
<gene>
    <name evidence="9" type="primary">mfd</name>
    <name evidence="12" type="ORF">SAMN02745191_0670</name>
</gene>
<dbReference type="GO" id="GO:0003684">
    <property type="term" value="F:damaged DNA binding"/>
    <property type="evidence" value="ECO:0007669"/>
    <property type="project" value="InterPro"/>
</dbReference>
<dbReference type="InterPro" id="IPR037235">
    <property type="entry name" value="TRCF-like_C_D7"/>
</dbReference>
<dbReference type="HAMAP" id="MF_00969">
    <property type="entry name" value="TRCF"/>
    <property type="match status" value="1"/>
</dbReference>
<dbReference type="EC" id="3.6.4.-" evidence="9"/>
<keyword evidence="3 9" id="KW-0227">DNA damage</keyword>
<evidence type="ECO:0000313" key="13">
    <source>
        <dbReference type="Proteomes" id="UP000243297"/>
    </source>
</evidence>
<dbReference type="RefSeq" id="WP_078711091.1">
    <property type="nucleotide sequence ID" value="NZ_FUWY01000001.1"/>
</dbReference>
<comment type="subcellular location">
    <subcellularLocation>
        <location evidence="9">Cytoplasm</location>
    </subcellularLocation>
</comment>
<dbReference type="STRING" id="118967.SAMN02745191_0670"/>
<dbReference type="EMBL" id="FUWY01000001">
    <property type="protein sequence ID" value="SJZ45060.1"/>
    <property type="molecule type" value="Genomic_DNA"/>
</dbReference>
<dbReference type="InterPro" id="IPR003711">
    <property type="entry name" value="CarD-like/TRCF_RID"/>
</dbReference>
<dbReference type="Gene3D" id="3.90.1150.50">
    <property type="entry name" value="Transcription-repair-coupling factor, D7 domain"/>
    <property type="match status" value="1"/>
</dbReference>
<dbReference type="GO" id="GO:0005524">
    <property type="term" value="F:ATP binding"/>
    <property type="evidence" value="ECO:0007669"/>
    <property type="project" value="UniProtKB-UniRule"/>
</dbReference>
<dbReference type="SUPFAM" id="SSF143517">
    <property type="entry name" value="TRCF domain-like"/>
    <property type="match status" value="1"/>
</dbReference>
<dbReference type="GO" id="GO:0016787">
    <property type="term" value="F:hydrolase activity"/>
    <property type="evidence" value="ECO:0007669"/>
    <property type="project" value="UniProtKB-KW"/>
</dbReference>
<dbReference type="InterPro" id="IPR005118">
    <property type="entry name" value="TRCF_C"/>
</dbReference>
<proteinExistence type="inferred from homology"/>
<keyword evidence="5 12" id="KW-0347">Helicase</keyword>
<evidence type="ECO:0000256" key="1">
    <source>
        <dbReference type="ARBA" id="ARBA00022490"/>
    </source>
</evidence>
<dbReference type="Gene3D" id="3.40.50.11180">
    <property type="match status" value="1"/>
</dbReference>
<accession>A0A1T4KRS3</accession>
<keyword evidence="6 9" id="KW-0067">ATP-binding</keyword>
<dbReference type="Pfam" id="PF03461">
    <property type="entry name" value="TRCF"/>
    <property type="match status" value="1"/>
</dbReference>
<sequence length="1140" mass="130602">MKSWLLKELESNPAVLDCTNGLSPITFTSFIQEALILASSYQKKPRPIVVIEKNLYSAQRLYERLSTLLPQEQCVIFSVEESLRVEAIAASPENMANKVEALSLLLDNPNRIVITHASACVRQLPSPTLFKDSCIHLKIGQTITMDELKRKLIQSGYSQVSHIDTPLCFASRGGVLDFYSMNNPMPVRIEFFDTEIERLCYFDIETQRTVENINEVTCIPATDILFSDEDVKLITQKVTVLLDSLHNDQLRGKVEMDLQYLQNHIQDHSLYTYMSFLDKTSHLLEYVDHPSVIVSTVEECNEVLHHALEENTSYLQEMVQENKVLPKFSVMHDFNRILDLYTIQNVDRFDDNTSRIQEVNLPKESMSVQIGLLKKHIEHKRYYFCLRDSEIKQVMDACIEQGVEYHFLQENEPAGLGINITFASIYEGFEAGFENLIVITSAELFETRRTQSKFTNKFKNAEVLKSYQDLKPGDYVVHNQHGVGQYMGLETKDILGVHKDFLKVVYKGNDVLLVPLEQFRLVRKFVSREGVVPKLHKLGSNEWTTTKAKLKENVNNIAERLIQLYSHREEHIGYAYGEDSIYQKEFENDFEYELTQDQQIAINEVKQDMMKPKPMDRLLCGDVGFGKTEVAIRAAFKAVSEDKQVAFLCPTTILARQHAKTFTKRFRNYPVNIELMNRFVSPGKQREVIQGCKEGKVDILIGTHRLLGKDIKFKDLGLLIIDEEQRFGVEHKEKIKELKESVDVLSLSATPIPRTLQMSLIGIRQLSQLETPPNNRISVQTYVVEKNFSLIKEVIERELARDGQAFYLHNNVEEIYHTARKIQELIPDAKVAVAHGQMGKEEIEDVMLGFTSGETNVLVCTTIIETGIDIPNANTILVEHAENFGLSQLYQIKGRVGRSNRLAYAYLMIPSKKQLSEIASKRLQAIKDFAQLGSGYKIAMRDLTIRGAGDLLGPEQSGFIDTVGIDMYIEMLEEAIQEKKGIKKKERKETVKPNISVDSYIPEIFAPDDFDKISMYQKIDAIETEEELEIYEDKILDEFGQLPKSVKVLFEKKRLEILINSEDVEKYREVKGQIEIVFSQMFSAHVDGVKLFEIFTTISKDITLRYTDQKIIVRLPKVNDGLKLAIEVLIRSKEAKKNEN</sequence>
<dbReference type="CDD" id="cd17991">
    <property type="entry name" value="DEXHc_TRCF"/>
    <property type="match status" value="1"/>
</dbReference>
<dbReference type="InterPro" id="IPR027417">
    <property type="entry name" value="P-loop_NTPase"/>
</dbReference>
<evidence type="ECO:0000256" key="4">
    <source>
        <dbReference type="ARBA" id="ARBA00022801"/>
    </source>
</evidence>
<dbReference type="AlphaFoldDB" id="A0A1T4KRS3"/>
<comment type="function">
    <text evidence="9">Couples transcription and DNA repair by recognizing RNA polymerase (RNAP) stalled at DNA lesions. Mediates ATP-dependent release of RNAP and its truncated transcript from the DNA, and recruitment of nucleotide excision repair machinery to the damaged site.</text>
</comment>
<dbReference type="GO" id="GO:0005737">
    <property type="term" value="C:cytoplasm"/>
    <property type="evidence" value="ECO:0007669"/>
    <property type="project" value="UniProtKB-SubCell"/>
</dbReference>
<keyword evidence="4 9" id="KW-0378">Hydrolase</keyword>
<dbReference type="Pfam" id="PF17757">
    <property type="entry name" value="UvrB_inter"/>
    <property type="match status" value="1"/>
</dbReference>
<evidence type="ECO:0000256" key="8">
    <source>
        <dbReference type="ARBA" id="ARBA00023204"/>
    </source>
</evidence>
<dbReference type="GO" id="GO:0006355">
    <property type="term" value="P:regulation of DNA-templated transcription"/>
    <property type="evidence" value="ECO:0007669"/>
    <property type="project" value="UniProtKB-UniRule"/>
</dbReference>
<protein>
    <recommendedName>
        <fullName evidence="9">Transcription-repair-coupling factor</fullName>
        <shortName evidence="9">TRCF</shortName>
        <ecNumber evidence="9">3.6.4.-</ecNumber>
    </recommendedName>
</protein>
<dbReference type="Pfam" id="PF00270">
    <property type="entry name" value="DEAD"/>
    <property type="match status" value="1"/>
</dbReference>
<dbReference type="SMART" id="SM00487">
    <property type="entry name" value="DEXDc"/>
    <property type="match status" value="1"/>
</dbReference>
<evidence type="ECO:0000256" key="7">
    <source>
        <dbReference type="ARBA" id="ARBA00023125"/>
    </source>
</evidence>
<dbReference type="SMART" id="SM00982">
    <property type="entry name" value="TRCF"/>
    <property type="match status" value="1"/>
</dbReference>
<dbReference type="GO" id="GO:0000716">
    <property type="term" value="P:transcription-coupled nucleotide-excision repair, DNA damage recognition"/>
    <property type="evidence" value="ECO:0007669"/>
    <property type="project" value="UniProtKB-UniRule"/>
</dbReference>
<dbReference type="Proteomes" id="UP000243297">
    <property type="component" value="Unassembled WGS sequence"/>
</dbReference>
<dbReference type="InterPro" id="IPR004576">
    <property type="entry name" value="Mfd"/>
</dbReference>
<keyword evidence="2 9" id="KW-0547">Nucleotide-binding</keyword>
<keyword evidence="13" id="KW-1185">Reference proteome</keyword>